<reference evidence="5" key="1">
    <citation type="submission" date="2021-03" db="EMBL/GenBank/DDBJ databases">
        <title>Streptomyces poriferae sp. nov., a novel marine sponge-derived Actinobacteria species with anti-MRSA activity.</title>
        <authorList>
            <person name="Sandoval-Powers M."/>
            <person name="Kralova S."/>
            <person name="Nguyen G.-S."/>
            <person name="Fawwal D."/>
            <person name="Degnes K."/>
            <person name="Klinkenberg G."/>
            <person name="Sletta H."/>
            <person name="Wentzel A."/>
            <person name="Liles M.R."/>
        </authorList>
    </citation>
    <scope>NUCLEOTIDE SEQUENCE</scope>
    <source>
        <strain evidence="5">DSM 41794</strain>
    </source>
</reference>
<organism evidence="5 6">
    <name type="scientific">Streptomyces beijiangensis</name>
    <dbReference type="NCBI Taxonomy" id="163361"/>
    <lineage>
        <taxon>Bacteria</taxon>
        <taxon>Bacillati</taxon>
        <taxon>Actinomycetota</taxon>
        <taxon>Actinomycetes</taxon>
        <taxon>Kitasatosporales</taxon>
        <taxon>Streptomycetaceae</taxon>
        <taxon>Streptomyces</taxon>
    </lineage>
</organism>
<name>A0A939JEV6_9ACTN</name>
<comment type="caution">
    <text evidence="5">The sequence shown here is derived from an EMBL/GenBank/DDBJ whole genome shotgun (WGS) entry which is preliminary data.</text>
</comment>
<dbReference type="InterPro" id="IPR036220">
    <property type="entry name" value="UDP-Glc/GDP-Man_DH_C_sf"/>
</dbReference>
<comment type="similarity">
    <text evidence="3">Belongs to the UDP-glucose/GDP-mannose dehydrogenase family.</text>
</comment>
<evidence type="ECO:0000259" key="4">
    <source>
        <dbReference type="SMART" id="SM00984"/>
    </source>
</evidence>
<evidence type="ECO:0000313" key="5">
    <source>
        <dbReference type="EMBL" id="MBO0511758.1"/>
    </source>
</evidence>
<evidence type="ECO:0000256" key="3">
    <source>
        <dbReference type="PIRNR" id="PIRNR000124"/>
    </source>
</evidence>
<accession>A0A939JEV6</accession>
<sequence length="427" mass="46096">MSTAISAPTTHLAVVGLGYVGLPLAVRAAEAGFLVTGLDTDELRVKRLGAGDSYIEDITGERLIAVLDSGRLRVSTAYADAAGLDVCVITVPTPLRDGVPDLSYVESAGRAVAPLLTPGATVVLESTTYPGTTEEILLPLLEEGSGLRAGPEGFHLGYSPERIDPGNARWDLVNTPKIVSGIDDHALEAVEAFYDRIVTRTVPVSSLRTAELTKLLENTFRHVNIALVNELAMCARPLGVDIWEAVGAAATKPFGFMPFLPGPGVGGHCLPVDPSYLSWQVRRQLKHDVKFVSLANEINEHMPEYVVRRVAEGLRKELGMELAGARVLVLGLAYKRNTGDVRESPAVEVAGLLKERGARVRAVEPYAEPFLLPRDLLCVELTEDEVREADAVVVATDHDVFDYAMVERCASYVFDARNRCGTGTDRL</sequence>
<dbReference type="Gene3D" id="3.40.50.720">
    <property type="entry name" value="NAD(P)-binding Rossmann-like Domain"/>
    <property type="match status" value="2"/>
</dbReference>
<gene>
    <name evidence="5" type="ORF">J0695_08010</name>
</gene>
<dbReference type="GO" id="GO:0000271">
    <property type="term" value="P:polysaccharide biosynthetic process"/>
    <property type="evidence" value="ECO:0007669"/>
    <property type="project" value="InterPro"/>
</dbReference>
<dbReference type="InterPro" id="IPR028359">
    <property type="entry name" value="UDP_ManNAc/GlcNAc_DH"/>
</dbReference>
<dbReference type="InterPro" id="IPR001732">
    <property type="entry name" value="UDP-Glc/GDP-Man_DH_N"/>
</dbReference>
<dbReference type="InterPro" id="IPR014027">
    <property type="entry name" value="UDP-Glc/GDP-Man_DH_C"/>
</dbReference>
<evidence type="ECO:0000256" key="1">
    <source>
        <dbReference type="ARBA" id="ARBA00023002"/>
    </source>
</evidence>
<keyword evidence="1" id="KW-0560">Oxidoreductase</keyword>
<dbReference type="RefSeq" id="WP_206961166.1">
    <property type="nucleotide sequence ID" value="NZ_BAAAJJ010000003.1"/>
</dbReference>
<dbReference type="InterPro" id="IPR017476">
    <property type="entry name" value="UDP-Glc/GDP-Man"/>
</dbReference>
<dbReference type="GO" id="GO:0016616">
    <property type="term" value="F:oxidoreductase activity, acting on the CH-OH group of donors, NAD or NADP as acceptor"/>
    <property type="evidence" value="ECO:0007669"/>
    <property type="project" value="InterPro"/>
</dbReference>
<proteinExistence type="inferred from homology"/>
<dbReference type="PIRSF" id="PIRSF000124">
    <property type="entry name" value="UDPglc_GDPman_dh"/>
    <property type="match status" value="1"/>
</dbReference>
<keyword evidence="6" id="KW-1185">Reference proteome</keyword>
<dbReference type="SUPFAM" id="SSF48179">
    <property type="entry name" value="6-phosphogluconate dehydrogenase C-terminal domain-like"/>
    <property type="match status" value="1"/>
</dbReference>
<dbReference type="InterPro" id="IPR014026">
    <property type="entry name" value="UDP-Glc/GDP-Man_DH_dimer"/>
</dbReference>
<dbReference type="EMBL" id="JAFLRJ010000068">
    <property type="protein sequence ID" value="MBO0511758.1"/>
    <property type="molecule type" value="Genomic_DNA"/>
</dbReference>
<dbReference type="PIRSF" id="PIRSF500136">
    <property type="entry name" value="UDP_ManNAc_DH"/>
    <property type="match status" value="1"/>
</dbReference>
<dbReference type="InterPro" id="IPR008927">
    <property type="entry name" value="6-PGluconate_DH-like_C_sf"/>
</dbReference>
<keyword evidence="2" id="KW-0520">NAD</keyword>
<dbReference type="SUPFAM" id="SSF52413">
    <property type="entry name" value="UDP-glucose/GDP-mannose dehydrogenase C-terminal domain"/>
    <property type="match status" value="1"/>
</dbReference>
<protein>
    <submittedName>
        <fullName evidence="5">Nucleotide sugar dehydrogenase</fullName>
    </submittedName>
</protein>
<feature type="domain" description="UDP-glucose/GDP-mannose dehydrogenase C-terminal" evidence="4">
    <location>
        <begin position="328"/>
        <end position="422"/>
    </location>
</feature>
<dbReference type="InterPro" id="IPR036291">
    <property type="entry name" value="NAD(P)-bd_dom_sf"/>
</dbReference>
<dbReference type="SMART" id="SM00984">
    <property type="entry name" value="UDPG_MGDP_dh_C"/>
    <property type="match status" value="1"/>
</dbReference>
<dbReference type="PANTHER" id="PTHR43491">
    <property type="entry name" value="UDP-N-ACETYL-D-MANNOSAMINE DEHYDROGENASE"/>
    <property type="match status" value="1"/>
</dbReference>
<dbReference type="GO" id="GO:0016628">
    <property type="term" value="F:oxidoreductase activity, acting on the CH-CH group of donors, NAD or NADP as acceptor"/>
    <property type="evidence" value="ECO:0007669"/>
    <property type="project" value="InterPro"/>
</dbReference>
<dbReference type="SUPFAM" id="SSF51735">
    <property type="entry name" value="NAD(P)-binding Rossmann-fold domains"/>
    <property type="match status" value="1"/>
</dbReference>
<dbReference type="Pfam" id="PF03721">
    <property type="entry name" value="UDPG_MGDP_dh_N"/>
    <property type="match status" value="1"/>
</dbReference>
<dbReference type="Pfam" id="PF00984">
    <property type="entry name" value="UDPG_MGDP_dh"/>
    <property type="match status" value="1"/>
</dbReference>
<dbReference type="PANTHER" id="PTHR43491:SF1">
    <property type="entry name" value="UDP-N-ACETYL-D-MANNOSAMINE DEHYDROGENASE"/>
    <property type="match status" value="1"/>
</dbReference>
<evidence type="ECO:0000313" key="6">
    <source>
        <dbReference type="Proteomes" id="UP000664167"/>
    </source>
</evidence>
<dbReference type="AlphaFoldDB" id="A0A939JEV6"/>
<dbReference type="Pfam" id="PF03720">
    <property type="entry name" value="UDPG_MGDP_dh_C"/>
    <property type="match status" value="1"/>
</dbReference>
<dbReference type="GO" id="GO:0051287">
    <property type="term" value="F:NAD binding"/>
    <property type="evidence" value="ECO:0007669"/>
    <property type="project" value="InterPro"/>
</dbReference>
<dbReference type="NCBIfam" id="TIGR03026">
    <property type="entry name" value="NDP-sugDHase"/>
    <property type="match status" value="1"/>
</dbReference>
<dbReference type="Proteomes" id="UP000664167">
    <property type="component" value="Unassembled WGS sequence"/>
</dbReference>
<evidence type="ECO:0000256" key="2">
    <source>
        <dbReference type="ARBA" id="ARBA00023027"/>
    </source>
</evidence>